<dbReference type="GO" id="GO:0005524">
    <property type="term" value="F:ATP binding"/>
    <property type="evidence" value="ECO:0007669"/>
    <property type="project" value="UniProtKB-KW"/>
</dbReference>
<dbReference type="InterPro" id="IPR027417">
    <property type="entry name" value="P-loop_NTPase"/>
</dbReference>
<evidence type="ECO:0000313" key="6">
    <source>
        <dbReference type="Proteomes" id="UP000572528"/>
    </source>
</evidence>
<dbReference type="GO" id="GO:0005886">
    <property type="term" value="C:plasma membrane"/>
    <property type="evidence" value="ECO:0007669"/>
    <property type="project" value="TreeGrafter"/>
</dbReference>
<dbReference type="SUPFAM" id="SSF52540">
    <property type="entry name" value="P-loop containing nucleoside triphosphate hydrolases"/>
    <property type="match status" value="1"/>
</dbReference>
<dbReference type="PANTHER" id="PTHR24220">
    <property type="entry name" value="IMPORT ATP-BINDING PROTEIN"/>
    <property type="match status" value="1"/>
</dbReference>
<proteinExistence type="predicted"/>
<dbReference type="InterPro" id="IPR017871">
    <property type="entry name" value="ABC_transporter-like_CS"/>
</dbReference>
<dbReference type="PANTHER" id="PTHR24220:SF685">
    <property type="entry name" value="ABC TRANSPORTER RELATED"/>
    <property type="match status" value="1"/>
</dbReference>
<dbReference type="InterPro" id="IPR003439">
    <property type="entry name" value="ABC_transporter-like_ATP-bd"/>
</dbReference>
<reference evidence="5 6" key="1">
    <citation type="submission" date="2020-07" db="EMBL/GenBank/DDBJ databases">
        <title>MOT database genomes.</title>
        <authorList>
            <person name="Joseph S."/>
            <person name="Aduse-Opoku J."/>
            <person name="Hashim A."/>
            <person name="Wade W."/>
            <person name="Curtis M."/>
        </authorList>
    </citation>
    <scope>NUCLEOTIDE SEQUENCE [LARGE SCALE GENOMIC DNA]</scope>
    <source>
        <strain evidence="5 6">WMus004</strain>
    </source>
</reference>
<evidence type="ECO:0000256" key="1">
    <source>
        <dbReference type="ARBA" id="ARBA00022741"/>
    </source>
</evidence>
<name>A0A853EKB3_9ACTO</name>
<dbReference type="Gene3D" id="3.40.50.300">
    <property type="entry name" value="P-loop containing nucleotide triphosphate hydrolases"/>
    <property type="match status" value="1"/>
</dbReference>
<sequence length="299" mass="30700">MITANGFSTRAPVVSRTPQPSASSQGSPGAGAPPQGWAPCAPVQPSQARAPQRVITVAAVGLHRSFRLPGRQGAEVSALGGVSLHLPAASLTALVGASGCGKTTLLQCVAGLDRPTSGSVSLLGRQISRIRARALAAFRAQHVGFVFQDDNLVTSLSAWDNVALPGRLRRRPLGRDQIGQALERVGLNAQARHLPHQMSGGERQRVAIARVLASAPEIVFADEPTAALDVGSSDAVLHWFEEIAAGGATVLMVTHDAAAAARAQSVMVMEGGRIVTGLPGGDPQAVSAAVLGARRGRSA</sequence>
<dbReference type="EMBL" id="JACBXV010000135">
    <property type="protein sequence ID" value="NYS69718.1"/>
    <property type="molecule type" value="Genomic_DNA"/>
</dbReference>
<protein>
    <submittedName>
        <fullName evidence="5">ATP-binding cassette domain-containing protein</fullName>
    </submittedName>
</protein>
<keyword evidence="2 5" id="KW-0067">ATP-binding</keyword>
<dbReference type="InterPro" id="IPR015854">
    <property type="entry name" value="ABC_transpr_LolD-like"/>
</dbReference>
<evidence type="ECO:0000256" key="3">
    <source>
        <dbReference type="SAM" id="MobiDB-lite"/>
    </source>
</evidence>
<feature type="domain" description="ABC transporter" evidence="4">
    <location>
        <begin position="57"/>
        <end position="296"/>
    </location>
</feature>
<feature type="compositionally biased region" description="Low complexity" evidence="3">
    <location>
        <begin position="18"/>
        <end position="39"/>
    </location>
</feature>
<keyword evidence="1" id="KW-0547">Nucleotide-binding</keyword>
<comment type="caution">
    <text evidence="5">The sequence shown here is derived from an EMBL/GenBank/DDBJ whole genome shotgun (WGS) entry which is preliminary data.</text>
</comment>
<evidence type="ECO:0000259" key="4">
    <source>
        <dbReference type="PROSITE" id="PS50893"/>
    </source>
</evidence>
<dbReference type="InterPro" id="IPR003593">
    <property type="entry name" value="AAA+_ATPase"/>
</dbReference>
<dbReference type="PROSITE" id="PS50893">
    <property type="entry name" value="ABC_TRANSPORTER_2"/>
    <property type="match status" value="1"/>
</dbReference>
<gene>
    <name evidence="5" type="ORF">HZZ05_09370</name>
</gene>
<dbReference type="AlphaFoldDB" id="A0A853EKB3"/>
<dbReference type="Pfam" id="PF00005">
    <property type="entry name" value="ABC_tran"/>
    <property type="match status" value="1"/>
</dbReference>
<feature type="region of interest" description="Disordered" evidence="3">
    <location>
        <begin position="1"/>
        <end position="44"/>
    </location>
</feature>
<dbReference type="PROSITE" id="PS00211">
    <property type="entry name" value="ABC_TRANSPORTER_1"/>
    <property type="match status" value="1"/>
</dbReference>
<accession>A0A853EKB3</accession>
<evidence type="ECO:0000256" key="2">
    <source>
        <dbReference type="ARBA" id="ARBA00022840"/>
    </source>
</evidence>
<dbReference type="GO" id="GO:0016887">
    <property type="term" value="F:ATP hydrolysis activity"/>
    <property type="evidence" value="ECO:0007669"/>
    <property type="project" value="InterPro"/>
</dbReference>
<dbReference type="GO" id="GO:0022857">
    <property type="term" value="F:transmembrane transporter activity"/>
    <property type="evidence" value="ECO:0007669"/>
    <property type="project" value="TreeGrafter"/>
</dbReference>
<organism evidence="5 6">
    <name type="scientific">Actinomyces bowdenii</name>
    <dbReference type="NCBI Taxonomy" id="131109"/>
    <lineage>
        <taxon>Bacteria</taxon>
        <taxon>Bacillati</taxon>
        <taxon>Actinomycetota</taxon>
        <taxon>Actinomycetes</taxon>
        <taxon>Actinomycetales</taxon>
        <taxon>Actinomycetaceae</taxon>
        <taxon>Actinomyces</taxon>
    </lineage>
</organism>
<evidence type="ECO:0000313" key="5">
    <source>
        <dbReference type="EMBL" id="NYS69718.1"/>
    </source>
</evidence>
<dbReference type="SMART" id="SM00382">
    <property type="entry name" value="AAA"/>
    <property type="match status" value="1"/>
</dbReference>
<dbReference type="Proteomes" id="UP000572528">
    <property type="component" value="Unassembled WGS sequence"/>
</dbReference>